<dbReference type="PIRSF" id="PIRSF001399">
    <property type="entry name" value="DHquinase_II"/>
    <property type="match status" value="1"/>
</dbReference>
<dbReference type="OrthoDB" id="9790793at2"/>
<dbReference type="AlphaFoldDB" id="A0A067WJT4"/>
<name>A0A067WJT4_9HYPH</name>
<dbReference type="GO" id="GO:0009423">
    <property type="term" value="P:chorismate biosynthetic process"/>
    <property type="evidence" value="ECO:0007669"/>
    <property type="project" value="UniProtKB-UniRule"/>
</dbReference>
<evidence type="ECO:0000256" key="8">
    <source>
        <dbReference type="ARBA" id="ARBA00023239"/>
    </source>
</evidence>
<comment type="similarity">
    <text evidence="4 9">Belongs to the type-II 3-dehydroquinase family.</text>
</comment>
<sequence length="148" mass="16895">MSMIITVLNGPNLNFLGKREPEIYGMETLEDIEQFCKEYATRFGVRIHFYQSNYEGQLVEWIQESIGISAGLIINPAAYSHTSVAILDALKMFTGIKVEVHLSHIYHREAFRHHSYTSAAVDAVIAGCGSDGYWFALEYIIKRFNRNK</sequence>
<feature type="site" description="Transition state stabilizer" evidence="9 12">
    <location>
        <position position="19"/>
    </location>
</feature>
<dbReference type="eggNOG" id="COG0757">
    <property type="taxonomic scope" value="Bacteria"/>
</dbReference>
<accession>A0A067WJT4</accession>
<dbReference type="PANTHER" id="PTHR21272:SF3">
    <property type="entry name" value="CATABOLIC 3-DEHYDROQUINASE"/>
    <property type="match status" value="1"/>
</dbReference>
<dbReference type="GO" id="GO:0008652">
    <property type="term" value="P:amino acid biosynthetic process"/>
    <property type="evidence" value="ECO:0007669"/>
    <property type="project" value="UniProtKB-KW"/>
</dbReference>
<comment type="subunit">
    <text evidence="5 9">Homododecamer.</text>
</comment>
<dbReference type="NCBIfam" id="NF003805">
    <property type="entry name" value="PRK05395.1-2"/>
    <property type="match status" value="1"/>
</dbReference>
<dbReference type="GO" id="GO:0019631">
    <property type="term" value="P:quinate catabolic process"/>
    <property type="evidence" value="ECO:0007669"/>
    <property type="project" value="TreeGrafter"/>
</dbReference>
<gene>
    <name evidence="9" type="primary">aroQ</name>
    <name evidence="13" type="ORF">O9A_00412</name>
</gene>
<feature type="active site" description="Proton donor" evidence="9 10">
    <location>
        <position position="101"/>
    </location>
</feature>
<dbReference type="NCBIfam" id="NF003807">
    <property type="entry name" value="PRK05395.1-4"/>
    <property type="match status" value="1"/>
</dbReference>
<dbReference type="Gene3D" id="3.40.50.9100">
    <property type="entry name" value="Dehydroquinase, class II"/>
    <property type="match status" value="1"/>
</dbReference>
<dbReference type="GO" id="GO:0009073">
    <property type="term" value="P:aromatic amino acid family biosynthetic process"/>
    <property type="evidence" value="ECO:0007669"/>
    <property type="project" value="UniProtKB-KW"/>
</dbReference>
<feature type="binding site" evidence="9 11">
    <location>
        <position position="81"/>
    </location>
    <ligand>
        <name>substrate</name>
    </ligand>
</feature>
<evidence type="ECO:0000256" key="9">
    <source>
        <dbReference type="HAMAP-Rule" id="MF_00169"/>
    </source>
</evidence>
<evidence type="ECO:0000256" key="6">
    <source>
        <dbReference type="ARBA" id="ARBA00012060"/>
    </source>
</evidence>
<organism evidence="13 14">
    <name type="scientific">Bartonella koehlerae C-29</name>
    <dbReference type="NCBI Taxonomy" id="1134510"/>
    <lineage>
        <taxon>Bacteria</taxon>
        <taxon>Pseudomonadati</taxon>
        <taxon>Pseudomonadota</taxon>
        <taxon>Alphaproteobacteria</taxon>
        <taxon>Hyphomicrobiales</taxon>
        <taxon>Bartonellaceae</taxon>
        <taxon>Bartonella</taxon>
    </lineage>
</organism>
<dbReference type="Proteomes" id="UP000027015">
    <property type="component" value="Unassembled WGS sequence"/>
</dbReference>
<dbReference type="PATRIC" id="fig|1134510.3.peg.485"/>
<evidence type="ECO:0000256" key="12">
    <source>
        <dbReference type="PIRSR" id="PIRSR001399-3"/>
    </source>
</evidence>
<dbReference type="HOGENOM" id="CLU_090968_2_0_5"/>
<keyword evidence="9" id="KW-0028">Amino-acid biosynthesis</keyword>
<keyword evidence="7 9" id="KW-0057">Aromatic amino acid biosynthesis</keyword>
<feature type="binding site" evidence="9 11">
    <location>
        <position position="112"/>
    </location>
    <ligand>
        <name>substrate</name>
    </ligand>
</feature>
<dbReference type="NCBIfam" id="NF003806">
    <property type="entry name" value="PRK05395.1-3"/>
    <property type="match status" value="1"/>
</dbReference>
<dbReference type="UniPathway" id="UPA00053">
    <property type="reaction ID" value="UER00086"/>
</dbReference>
<comment type="catalytic activity">
    <reaction evidence="1 9">
        <text>3-dehydroquinate = 3-dehydroshikimate + H2O</text>
        <dbReference type="Rhea" id="RHEA:21096"/>
        <dbReference type="ChEBI" id="CHEBI:15377"/>
        <dbReference type="ChEBI" id="CHEBI:16630"/>
        <dbReference type="ChEBI" id="CHEBI:32364"/>
        <dbReference type="EC" id="4.2.1.10"/>
    </reaction>
</comment>
<protein>
    <recommendedName>
        <fullName evidence="6 9">3-dehydroquinate dehydratase</fullName>
        <shortName evidence="9">3-dehydroquinase</shortName>
        <ecNumber evidence="6 9">4.2.1.10</ecNumber>
    </recommendedName>
    <alternativeName>
        <fullName evidence="9">Type II DHQase</fullName>
    </alternativeName>
</protein>
<dbReference type="RefSeq" id="WP_034458285.1">
    <property type="nucleotide sequence ID" value="NZ_CADEAH010000005.1"/>
</dbReference>
<evidence type="ECO:0000313" key="13">
    <source>
        <dbReference type="EMBL" id="KEC56187.1"/>
    </source>
</evidence>
<dbReference type="PROSITE" id="PS01029">
    <property type="entry name" value="DEHYDROQUINASE_II"/>
    <property type="match status" value="1"/>
</dbReference>
<keyword evidence="8 9" id="KW-0456">Lyase</keyword>
<dbReference type="GO" id="GO:0003855">
    <property type="term" value="F:3-dehydroquinate dehydratase activity"/>
    <property type="evidence" value="ECO:0007669"/>
    <property type="project" value="UniProtKB-UniRule"/>
</dbReference>
<comment type="pathway">
    <text evidence="3 9">Metabolic intermediate biosynthesis; chorismate biosynthesis; chorismate from D-erythrose 4-phosphate and phosphoenolpyruvate: step 3/7.</text>
</comment>
<evidence type="ECO:0000313" key="14">
    <source>
        <dbReference type="Proteomes" id="UP000027015"/>
    </source>
</evidence>
<dbReference type="NCBIfam" id="TIGR01088">
    <property type="entry name" value="aroQ"/>
    <property type="match status" value="1"/>
</dbReference>
<comment type="caution">
    <text evidence="13">The sequence shown here is derived from an EMBL/GenBank/DDBJ whole genome shotgun (WGS) entry which is preliminary data.</text>
</comment>
<dbReference type="EC" id="4.2.1.10" evidence="6 9"/>
<comment type="function">
    <text evidence="2 9">Catalyzes a trans-dehydration via an enolate intermediate.</text>
</comment>
<dbReference type="SUPFAM" id="SSF52304">
    <property type="entry name" value="Type II 3-dehydroquinate dehydratase"/>
    <property type="match status" value="1"/>
</dbReference>
<evidence type="ECO:0000256" key="4">
    <source>
        <dbReference type="ARBA" id="ARBA00011037"/>
    </source>
</evidence>
<feature type="binding site" evidence="9 11">
    <location>
        <begin position="102"/>
        <end position="103"/>
    </location>
    <ligand>
        <name>substrate</name>
    </ligand>
</feature>
<dbReference type="InterPro" id="IPR018509">
    <property type="entry name" value="DHquinase_II_CS"/>
</dbReference>
<dbReference type="Pfam" id="PF01220">
    <property type="entry name" value="DHquinase_II"/>
    <property type="match status" value="1"/>
</dbReference>
<dbReference type="CDD" id="cd00466">
    <property type="entry name" value="DHQase_II"/>
    <property type="match status" value="1"/>
</dbReference>
<evidence type="ECO:0000256" key="1">
    <source>
        <dbReference type="ARBA" id="ARBA00001864"/>
    </source>
</evidence>
<dbReference type="InterPro" id="IPR001874">
    <property type="entry name" value="DHquinase_II"/>
</dbReference>
<feature type="binding site" evidence="9 11">
    <location>
        <position position="88"/>
    </location>
    <ligand>
        <name>substrate</name>
    </ligand>
</feature>
<evidence type="ECO:0000256" key="5">
    <source>
        <dbReference type="ARBA" id="ARBA00011193"/>
    </source>
</evidence>
<dbReference type="InterPro" id="IPR036441">
    <property type="entry name" value="DHquinase_II_sf"/>
</dbReference>
<feature type="active site" description="Proton acceptor" evidence="9 10">
    <location>
        <position position="24"/>
    </location>
</feature>
<dbReference type="EMBL" id="AHPL01000003">
    <property type="protein sequence ID" value="KEC56187.1"/>
    <property type="molecule type" value="Genomic_DNA"/>
</dbReference>
<dbReference type="PANTHER" id="PTHR21272">
    <property type="entry name" value="CATABOLIC 3-DEHYDROQUINASE"/>
    <property type="match status" value="1"/>
</dbReference>
<reference evidence="13 14" key="1">
    <citation type="submission" date="2012-04" db="EMBL/GenBank/DDBJ databases">
        <title>The Genome Sequence of Bartonella koehlerae C-29.</title>
        <authorList>
            <consortium name="The Broad Institute Genome Sequencing Platform"/>
            <consortium name="The Broad Institute Genome Sequencing Center for Infectious Disease"/>
            <person name="Feldgarden M."/>
            <person name="Kirby J."/>
            <person name="Kosoy M."/>
            <person name="Birtles R."/>
            <person name="Probert W.S."/>
            <person name="Chiaraviglio L."/>
            <person name="Walker B."/>
            <person name="Young S.K."/>
            <person name="Zeng Q."/>
            <person name="Gargeya S."/>
            <person name="Fitzgerald M."/>
            <person name="Haas B."/>
            <person name="Abouelleil A."/>
            <person name="Alvarado L."/>
            <person name="Arachchi H.M."/>
            <person name="Berlin A.M."/>
            <person name="Chapman S.B."/>
            <person name="Goldberg J."/>
            <person name="Griggs A."/>
            <person name="Gujja S."/>
            <person name="Hansen M."/>
            <person name="Howarth C."/>
            <person name="Imamovic A."/>
            <person name="Larimer J."/>
            <person name="McCowen C."/>
            <person name="Montmayeur A."/>
            <person name="Murphy C."/>
            <person name="Neiman D."/>
            <person name="Pearson M."/>
            <person name="Priest M."/>
            <person name="Roberts A."/>
            <person name="Saif S."/>
            <person name="Shea T."/>
            <person name="Sisk P."/>
            <person name="Sykes S."/>
            <person name="Wortman J."/>
            <person name="Nusbaum C."/>
            <person name="Birren B."/>
        </authorList>
    </citation>
    <scope>NUCLEOTIDE SEQUENCE [LARGE SCALE GENOMIC DNA]</scope>
    <source>
        <strain evidence="13 14">C-29</strain>
    </source>
</reference>
<evidence type="ECO:0000256" key="11">
    <source>
        <dbReference type="PIRSR" id="PIRSR001399-2"/>
    </source>
</evidence>
<dbReference type="HAMAP" id="MF_00169">
    <property type="entry name" value="AroQ"/>
    <property type="match status" value="1"/>
</dbReference>
<evidence type="ECO:0000256" key="3">
    <source>
        <dbReference type="ARBA" id="ARBA00004902"/>
    </source>
</evidence>
<dbReference type="STRING" id="1134510.O9A_00412"/>
<feature type="binding site" evidence="9 11">
    <location>
        <position position="75"/>
    </location>
    <ligand>
        <name>substrate</name>
    </ligand>
</feature>
<proteinExistence type="inferred from homology"/>
<evidence type="ECO:0000256" key="10">
    <source>
        <dbReference type="PIRSR" id="PIRSR001399-1"/>
    </source>
</evidence>
<evidence type="ECO:0000256" key="7">
    <source>
        <dbReference type="ARBA" id="ARBA00023141"/>
    </source>
</evidence>
<keyword evidence="14" id="KW-1185">Reference proteome</keyword>
<evidence type="ECO:0000256" key="2">
    <source>
        <dbReference type="ARBA" id="ARBA00003924"/>
    </source>
</evidence>